<keyword evidence="1" id="KW-0678">Repressor</keyword>
<dbReference type="Gene3D" id="1.10.10.10">
    <property type="entry name" value="Winged helix-like DNA-binding domain superfamily/Winged helix DNA-binding domain"/>
    <property type="match status" value="1"/>
</dbReference>
<dbReference type="PANTHER" id="PTHR34824">
    <property type="entry name" value="HEAT-INDUCIBLE TRANSCRIPTION REPRESSOR HRCA"/>
    <property type="match status" value="1"/>
</dbReference>
<keyword evidence="3" id="KW-0346">Stress response</keyword>
<gene>
    <name evidence="6" type="ORF">AUJ35_00690</name>
</gene>
<dbReference type="Gene3D" id="3.30.450.40">
    <property type="match status" value="1"/>
</dbReference>
<keyword evidence="4" id="KW-0804">Transcription</keyword>
<dbReference type="AlphaFoldDB" id="A0A1J4T9Q0"/>
<comment type="caution">
    <text evidence="6">The sequence shown here is derived from an EMBL/GenBank/DDBJ whole genome shotgun (WGS) entry which is preliminary data.</text>
</comment>
<name>A0A1J4T9Q0_9BACT</name>
<dbReference type="SUPFAM" id="SSF55781">
    <property type="entry name" value="GAF domain-like"/>
    <property type="match status" value="1"/>
</dbReference>
<organism evidence="6 7">
    <name type="scientific">Candidatus Falkowbacteria bacterium CG1_02_41_21</name>
    <dbReference type="NCBI Taxonomy" id="1805147"/>
    <lineage>
        <taxon>Bacteria</taxon>
        <taxon>Candidatus Falkowiibacteriota</taxon>
    </lineage>
</organism>
<dbReference type="Pfam" id="PF01628">
    <property type="entry name" value="HrcA"/>
    <property type="match status" value="1"/>
</dbReference>
<dbReference type="InterPro" id="IPR002571">
    <property type="entry name" value="HrcA"/>
</dbReference>
<evidence type="ECO:0000256" key="1">
    <source>
        <dbReference type="ARBA" id="ARBA00022491"/>
    </source>
</evidence>
<sequence>MAMAERKQLILRTIIKEYLKTAQPVSSGGLVEGYKLDISPATVRNEMMELEEAGYIFQPHTSAGRVPTALAYDLYVQNVLVDKKRKLNEKEQRVLNVAFKNDEASRRQVAKIIAEISEGAVFWAFHKNDLYYTGISNLFSQAEFRQFNLVCDVSGIIDRLEEIIAEVFDSLDSGQQVLIGPKNPFGNFLSAVILKYKKDNQTGIFGILGPMRMDYEKNLALVEYLENNLNKI</sequence>
<evidence type="ECO:0000256" key="4">
    <source>
        <dbReference type="ARBA" id="ARBA00023163"/>
    </source>
</evidence>
<evidence type="ECO:0000259" key="5">
    <source>
        <dbReference type="Pfam" id="PF01628"/>
    </source>
</evidence>
<dbReference type="InterPro" id="IPR036388">
    <property type="entry name" value="WH-like_DNA-bd_sf"/>
</dbReference>
<dbReference type="GO" id="GO:0003677">
    <property type="term" value="F:DNA binding"/>
    <property type="evidence" value="ECO:0007669"/>
    <property type="project" value="InterPro"/>
</dbReference>
<dbReference type="EMBL" id="MNUV01000012">
    <property type="protein sequence ID" value="OIO08224.1"/>
    <property type="molecule type" value="Genomic_DNA"/>
</dbReference>
<dbReference type="InterPro" id="IPR029016">
    <property type="entry name" value="GAF-like_dom_sf"/>
</dbReference>
<evidence type="ECO:0000256" key="2">
    <source>
        <dbReference type="ARBA" id="ARBA00023015"/>
    </source>
</evidence>
<accession>A0A1J4T9Q0</accession>
<reference evidence="6 7" key="1">
    <citation type="journal article" date="2016" name="Environ. Microbiol.">
        <title>Genomic resolution of a cold subsurface aquifer community provides metabolic insights for novel microbes adapted to high CO concentrations.</title>
        <authorList>
            <person name="Probst A.J."/>
            <person name="Castelle C.J."/>
            <person name="Singh A."/>
            <person name="Brown C.T."/>
            <person name="Anantharaman K."/>
            <person name="Sharon I."/>
            <person name="Hug L.A."/>
            <person name="Burstein D."/>
            <person name="Emerson J.B."/>
            <person name="Thomas B.C."/>
            <person name="Banfield J.F."/>
        </authorList>
    </citation>
    <scope>NUCLEOTIDE SEQUENCE [LARGE SCALE GENOMIC DNA]</scope>
    <source>
        <strain evidence="6">CG1_02_41_21</strain>
    </source>
</reference>
<dbReference type="Proteomes" id="UP000182860">
    <property type="component" value="Unassembled WGS sequence"/>
</dbReference>
<evidence type="ECO:0000256" key="3">
    <source>
        <dbReference type="ARBA" id="ARBA00023016"/>
    </source>
</evidence>
<feature type="domain" description="Heat-inducible transcription repressor HrcA C-terminal" evidence="5">
    <location>
        <begin position="84"/>
        <end position="217"/>
    </location>
</feature>
<keyword evidence="2" id="KW-0805">Transcription regulation</keyword>
<protein>
    <recommendedName>
        <fullName evidence="5">Heat-inducible transcription repressor HrcA C-terminal domain-containing protein</fullName>
    </recommendedName>
</protein>
<dbReference type="GO" id="GO:0045892">
    <property type="term" value="P:negative regulation of DNA-templated transcription"/>
    <property type="evidence" value="ECO:0007669"/>
    <property type="project" value="TreeGrafter"/>
</dbReference>
<dbReference type="InterPro" id="IPR036390">
    <property type="entry name" value="WH_DNA-bd_sf"/>
</dbReference>
<dbReference type="InterPro" id="IPR021153">
    <property type="entry name" value="HrcA_C"/>
</dbReference>
<proteinExistence type="predicted"/>
<evidence type="ECO:0000313" key="6">
    <source>
        <dbReference type="EMBL" id="OIO08224.1"/>
    </source>
</evidence>
<dbReference type="PANTHER" id="PTHR34824:SF1">
    <property type="entry name" value="HEAT-INDUCIBLE TRANSCRIPTION REPRESSOR HRCA"/>
    <property type="match status" value="1"/>
</dbReference>
<evidence type="ECO:0000313" key="7">
    <source>
        <dbReference type="Proteomes" id="UP000182860"/>
    </source>
</evidence>
<dbReference type="SUPFAM" id="SSF46785">
    <property type="entry name" value="Winged helix' DNA-binding domain"/>
    <property type="match status" value="1"/>
</dbReference>